<organism evidence="4 5">
    <name type="scientific">Novipirellula galeiformis</name>
    <dbReference type="NCBI Taxonomy" id="2528004"/>
    <lineage>
        <taxon>Bacteria</taxon>
        <taxon>Pseudomonadati</taxon>
        <taxon>Planctomycetota</taxon>
        <taxon>Planctomycetia</taxon>
        <taxon>Pirellulales</taxon>
        <taxon>Pirellulaceae</taxon>
        <taxon>Novipirellula</taxon>
    </lineage>
</organism>
<proteinExistence type="predicted"/>
<dbReference type="GO" id="GO:0006355">
    <property type="term" value="P:regulation of DNA-templated transcription"/>
    <property type="evidence" value="ECO:0007669"/>
    <property type="project" value="InterPro"/>
</dbReference>
<dbReference type="Proteomes" id="UP000316304">
    <property type="component" value="Unassembled WGS sequence"/>
</dbReference>
<evidence type="ECO:0000313" key="5">
    <source>
        <dbReference type="Proteomes" id="UP000316304"/>
    </source>
</evidence>
<dbReference type="PROSITE" id="PS50005">
    <property type="entry name" value="TPR"/>
    <property type="match status" value="1"/>
</dbReference>
<dbReference type="InterPro" id="IPR001357">
    <property type="entry name" value="BRCT_dom"/>
</dbReference>
<dbReference type="Pfam" id="PF13411">
    <property type="entry name" value="MerR_1"/>
    <property type="match status" value="1"/>
</dbReference>
<sequence>MTRLNEPIDATDLANSSDRPDPDGDTLGPDGVLSGPDGVLSGPDDRDSEGGYPKSDGDHDPPAALLRNVSIALVGRFGSMTRREAANLLRSYGATIVEQKATDVDWVVIGADQSPVLEAELLSEATRHAIATGSREIVYESELWQRLGLVDFERSAQRLYTPAMLAHLLGISVRVVRRWQRLGLITPVETMHRLPYFDFAEVAVAKRLANWIAEGESSTAIEQRLAQWVELLPEIHRPLEQLSILVEGKTVLLRHGEGLVEPGGQLRFDFDAFNETEVPLSSDDIGAGQVLSMVREDDTSFPLSGRAQDERDELLQAAYQAEDEEDLQRAIDFYHAMLARDGPRADINFQMGELLYRLGETIASRERYYSAIEIDPEFVEARASLGVVLAETGQPELGVASFQGALAIFEDYSDVHYHLAKTLDQLERSVEAIHHWTRFLELFPDSPWADEARQRLARGE</sequence>
<dbReference type="InterPro" id="IPR000551">
    <property type="entry name" value="MerR-type_HTH_dom"/>
</dbReference>
<dbReference type="SUPFAM" id="SSF52113">
    <property type="entry name" value="BRCT domain"/>
    <property type="match status" value="1"/>
</dbReference>
<accession>A0A5C6CP19</accession>
<dbReference type="Gene3D" id="1.10.1660.10">
    <property type="match status" value="1"/>
</dbReference>
<dbReference type="RefSeq" id="WP_231611983.1">
    <property type="nucleotide sequence ID" value="NZ_SJPT01000001.1"/>
</dbReference>
<dbReference type="EMBL" id="SJPT01000001">
    <property type="protein sequence ID" value="TWU26192.1"/>
    <property type="molecule type" value="Genomic_DNA"/>
</dbReference>
<dbReference type="InterPro" id="IPR036420">
    <property type="entry name" value="BRCT_dom_sf"/>
</dbReference>
<dbReference type="SMART" id="SM00028">
    <property type="entry name" value="TPR"/>
    <property type="match status" value="3"/>
</dbReference>
<feature type="domain" description="BRCT" evidence="3">
    <location>
        <begin position="61"/>
        <end position="144"/>
    </location>
</feature>
<evidence type="ECO:0000313" key="4">
    <source>
        <dbReference type="EMBL" id="TWU26192.1"/>
    </source>
</evidence>
<dbReference type="SUPFAM" id="SSF46955">
    <property type="entry name" value="Putative DNA-binding domain"/>
    <property type="match status" value="1"/>
</dbReference>
<reference evidence="4 5" key="1">
    <citation type="submission" date="2019-02" db="EMBL/GenBank/DDBJ databases">
        <title>Deep-cultivation of Planctomycetes and their phenomic and genomic characterization uncovers novel biology.</title>
        <authorList>
            <person name="Wiegand S."/>
            <person name="Jogler M."/>
            <person name="Boedeker C."/>
            <person name="Pinto D."/>
            <person name="Vollmers J."/>
            <person name="Rivas-Marin E."/>
            <person name="Kohn T."/>
            <person name="Peeters S.H."/>
            <person name="Heuer A."/>
            <person name="Rast P."/>
            <person name="Oberbeckmann S."/>
            <person name="Bunk B."/>
            <person name="Jeske O."/>
            <person name="Meyerdierks A."/>
            <person name="Storesund J.E."/>
            <person name="Kallscheuer N."/>
            <person name="Luecker S."/>
            <person name="Lage O.M."/>
            <person name="Pohl T."/>
            <person name="Merkel B.J."/>
            <person name="Hornburger P."/>
            <person name="Mueller R.-W."/>
            <person name="Bruemmer F."/>
            <person name="Labrenz M."/>
            <person name="Spormann A.M."/>
            <person name="Op Den Camp H."/>
            <person name="Overmann J."/>
            <person name="Amann R."/>
            <person name="Jetten M.S.M."/>
            <person name="Mascher T."/>
            <person name="Medema M.H."/>
            <person name="Devos D.P."/>
            <person name="Kaster A.-K."/>
            <person name="Ovreas L."/>
            <person name="Rohde M."/>
            <person name="Galperin M.Y."/>
            <person name="Jogler C."/>
        </authorList>
    </citation>
    <scope>NUCLEOTIDE SEQUENCE [LARGE SCALE GENOMIC DNA]</scope>
    <source>
        <strain evidence="4 5">Pla52o</strain>
    </source>
</reference>
<dbReference type="PROSITE" id="PS50172">
    <property type="entry name" value="BRCT"/>
    <property type="match status" value="1"/>
</dbReference>
<dbReference type="InterPro" id="IPR019734">
    <property type="entry name" value="TPR_rpt"/>
</dbReference>
<dbReference type="Gene3D" id="1.25.40.10">
    <property type="entry name" value="Tetratricopeptide repeat domain"/>
    <property type="match status" value="1"/>
</dbReference>
<dbReference type="SUPFAM" id="SSF48452">
    <property type="entry name" value="TPR-like"/>
    <property type="match status" value="1"/>
</dbReference>
<dbReference type="InterPro" id="IPR011990">
    <property type="entry name" value="TPR-like_helical_dom_sf"/>
</dbReference>
<name>A0A5C6CP19_9BACT</name>
<keyword evidence="5" id="KW-1185">Reference proteome</keyword>
<keyword evidence="1" id="KW-0802">TPR repeat</keyword>
<dbReference type="InterPro" id="IPR009061">
    <property type="entry name" value="DNA-bd_dom_put_sf"/>
</dbReference>
<feature type="region of interest" description="Disordered" evidence="2">
    <location>
        <begin position="1"/>
        <end position="63"/>
    </location>
</feature>
<evidence type="ECO:0000256" key="1">
    <source>
        <dbReference type="PROSITE-ProRule" id="PRU00339"/>
    </source>
</evidence>
<feature type="repeat" description="TPR" evidence="1">
    <location>
        <begin position="345"/>
        <end position="378"/>
    </location>
</feature>
<feature type="compositionally biased region" description="Basic and acidic residues" evidence="2">
    <location>
        <begin position="43"/>
        <end position="61"/>
    </location>
</feature>
<protein>
    <submittedName>
        <fullName evidence="4">Tetratricopeptide repeat protein</fullName>
    </submittedName>
</protein>
<dbReference type="PROSITE" id="PS00552">
    <property type="entry name" value="HTH_MERR_1"/>
    <property type="match status" value="1"/>
</dbReference>
<dbReference type="AlphaFoldDB" id="A0A5C6CP19"/>
<gene>
    <name evidence="4" type="ORF">Pla52o_00450</name>
</gene>
<evidence type="ECO:0000256" key="2">
    <source>
        <dbReference type="SAM" id="MobiDB-lite"/>
    </source>
</evidence>
<comment type="caution">
    <text evidence="4">The sequence shown here is derived from an EMBL/GenBank/DDBJ whole genome shotgun (WGS) entry which is preliminary data.</text>
</comment>
<dbReference type="Gene3D" id="3.40.50.10190">
    <property type="entry name" value="BRCT domain"/>
    <property type="match status" value="1"/>
</dbReference>
<dbReference type="GO" id="GO:0003677">
    <property type="term" value="F:DNA binding"/>
    <property type="evidence" value="ECO:0007669"/>
    <property type="project" value="InterPro"/>
</dbReference>
<evidence type="ECO:0000259" key="3">
    <source>
        <dbReference type="PROSITE" id="PS50172"/>
    </source>
</evidence>